<dbReference type="SUPFAM" id="SSF55229">
    <property type="entry name" value="Cell division protein MinE topological specificity domain"/>
    <property type="match status" value="1"/>
</dbReference>
<dbReference type="AlphaFoldDB" id="A0A0S6UDL3"/>
<proteinExistence type="inferred from homology"/>
<dbReference type="Proteomes" id="UP000063718">
    <property type="component" value="Unassembled WGS sequence"/>
</dbReference>
<comment type="function">
    <text evidence="2 3">Prevents the cell division inhibition by proteins MinC and MinD at internal division sites while permitting inhibition at polar sites. This ensures cell division at the proper site by restricting the formation of a division septum at the midpoint of the long axis of the cell.</text>
</comment>
<dbReference type="GO" id="GO:0032955">
    <property type="term" value="P:regulation of division septum assembly"/>
    <property type="evidence" value="ECO:0007669"/>
    <property type="project" value="InterPro"/>
</dbReference>
<dbReference type="EMBL" id="DF238840">
    <property type="protein sequence ID" value="GAF26269.1"/>
    <property type="molecule type" value="Genomic_DNA"/>
</dbReference>
<dbReference type="GO" id="GO:0051301">
    <property type="term" value="P:cell division"/>
    <property type="evidence" value="ECO:0007669"/>
    <property type="project" value="UniProtKB-KW"/>
</dbReference>
<protein>
    <recommendedName>
        <fullName evidence="3">Cell division topological specificity factor</fullName>
    </recommendedName>
</protein>
<dbReference type="RefSeq" id="WP_011392080.1">
    <property type="nucleotide sequence ID" value="NZ_DF238840.1"/>
</dbReference>
<sequence length="98" mass="11086">MLEFLLRFFGRDTASSKKVAKERLRLVLVHDRAGVSPHLLESLKNDLIKVISEYLDIDTDGLEVSLTHENDAVALVANIPILRVKRTFKSVQEPAFKV</sequence>
<organism evidence="4">
    <name type="scientific">Moorella thermoacetica Y72</name>
    <dbReference type="NCBI Taxonomy" id="1325331"/>
    <lineage>
        <taxon>Bacteria</taxon>
        <taxon>Bacillati</taxon>
        <taxon>Bacillota</taxon>
        <taxon>Clostridia</taxon>
        <taxon>Neomoorellales</taxon>
        <taxon>Neomoorellaceae</taxon>
        <taxon>Neomoorella</taxon>
    </lineage>
</organism>
<dbReference type="InterPro" id="IPR036707">
    <property type="entry name" value="MinE_sf"/>
</dbReference>
<dbReference type="InterPro" id="IPR005527">
    <property type="entry name" value="MinE"/>
</dbReference>
<evidence type="ECO:0000256" key="1">
    <source>
        <dbReference type="ARBA" id="ARBA00008168"/>
    </source>
</evidence>
<keyword evidence="3" id="KW-0131">Cell cycle</keyword>
<evidence type="ECO:0000256" key="2">
    <source>
        <dbReference type="ARBA" id="ARBA00025265"/>
    </source>
</evidence>
<dbReference type="HAMAP" id="MF_00262">
    <property type="entry name" value="MinE"/>
    <property type="match status" value="1"/>
</dbReference>
<dbReference type="Pfam" id="PF03776">
    <property type="entry name" value="MinE"/>
    <property type="match status" value="1"/>
</dbReference>
<evidence type="ECO:0000313" key="4">
    <source>
        <dbReference type="EMBL" id="GAF26269.1"/>
    </source>
</evidence>
<comment type="similarity">
    <text evidence="1 3">Belongs to the MinE family.</text>
</comment>
<dbReference type="NCBIfam" id="TIGR01215">
    <property type="entry name" value="minE"/>
    <property type="match status" value="1"/>
</dbReference>
<dbReference type="GeneID" id="45616587"/>
<dbReference type="SMR" id="A0A0S6UDL3"/>
<gene>
    <name evidence="3" type="primary">minE</name>
    <name evidence="4" type="ORF">MTY_1608</name>
</gene>
<reference evidence="4" key="1">
    <citation type="journal article" date="2014" name="Gene">
        <title>Genome-guided analysis of transformation efficiency and carbon dioxide assimilation by Moorella thermoacetica Y72.</title>
        <authorList>
            <person name="Tsukahara K."/>
            <person name="Kita A."/>
            <person name="Nakashimada Y."/>
            <person name="Hoshino T."/>
            <person name="Murakami K."/>
        </authorList>
    </citation>
    <scope>NUCLEOTIDE SEQUENCE [LARGE SCALE GENOMIC DNA]</scope>
    <source>
        <strain evidence="4">Y72</strain>
    </source>
</reference>
<accession>A0A0S6UDL3</accession>
<evidence type="ECO:0000256" key="3">
    <source>
        <dbReference type="HAMAP-Rule" id="MF_00262"/>
    </source>
</evidence>
<name>A0A0S6UDL3_NEOTH</name>
<dbReference type="Gene3D" id="3.30.1070.10">
    <property type="entry name" value="Cell division topological specificity factor MinE"/>
    <property type="match status" value="1"/>
</dbReference>
<keyword evidence="3" id="KW-0132">Cell division</keyword>